<dbReference type="EMBL" id="UAUU01000009">
    <property type="protein sequence ID" value="SPZ88316.1"/>
    <property type="molecule type" value="Genomic_DNA"/>
</dbReference>
<evidence type="ECO:0000313" key="1">
    <source>
        <dbReference type="EMBL" id="SPZ88316.1"/>
    </source>
</evidence>
<reference evidence="1 2" key="1">
    <citation type="submission" date="2018-06" db="EMBL/GenBank/DDBJ databases">
        <authorList>
            <consortium name="Pathogen Informatics"/>
            <person name="Doyle S."/>
        </authorList>
    </citation>
    <scope>NUCLEOTIDE SEQUENCE [LARGE SCALE GENOMIC DNA]</scope>
    <source>
        <strain evidence="1 2">NCTC11343</strain>
    </source>
</reference>
<gene>
    <name evidence="1" type="ORF">NCTC11343_03418</name>
</gene>
<evidence type="ECO:0000313" key="2">
    <source>
        <dbReference type="Proteomes" id="UP000251241"/>
    </source>
</evidence>
<dbReference type="Pfam" id="PF15428">
    <property type="entry name" value="Imm26"/>
    <property type="match status" value="1"/>
</dbReference>
<dbReference type="InterPro" id="IPR029278">
    <property type="entry name" value="Imm26"/>
</dbReference>
<dbReference type="AlphaFoldDB" id="A0A2X2J8U4"/>
<sequence>MKRQRITEGAILEINIENEYFIYAQVLLKGLGYAFFDYKSKDKIKKLNDLLECKVLFIIAVYDDVVTKGVWKKIGKLPIRHDLLIQPMKFIQDPYDFNKCELYDPNTGEVTPATKGECTNLERAAVWEANHVEDRIKDYYLGRPNVWVERLKLK</sequence>
<accession>A0A2X2J8U4</accession>
<evidence type="ECO:0008006" key="3">
    <source>
        <dbReference type="Google" id="ProtNLM"/>
    </source>
</evidence>
<dbReference type="GeneID" id="97183283"/>
<proteinExistence type="predicted"/>
<protein>
    <recommendedName>
        <fullName evidence="3">Immunity protein 26</fullName>
    </recommendedName>
</protein>
<name>A0A2X2J8U4_SPHMU</name>
<dbReference type="Proteomes" id="UP000251241">
    <property type="component" value="Unassembled WGS sequence"/>
</dbReference>
<dbReference type="RefSeq" id="WP_112375248.1">
    <property type="nucleotide sequence ID" value="NZ_CP069793.1"/>
</dbReference>
<organism evidence="1 2">
    <name type="scientific">Sphingobacterium multivorum</name>
    <dbReference type="NCBI Taxonomy" id="28454"/>
    <lineage>
        <taxon>Bacteria</taxon>
        <taxon>Pseudomonadati</taxon>
        <taxon>Bacteroidota</taxon>
        <taxon>Sphingobacteriia</taxon>
        <taxon>Sphingobacteriales</taxon>
        <taxon>Sphingobacteriaceae</taxon>
        <taxon>Sphingobacterium</taxon>
    </lineage>
</organism>